<feature type="region of interest" description="Disordered" evidence="4">
    <location>
        <begin position="16"/>
        <end position="72"/>
    </location>
</feature>
<evidence type="ECO:0000313" key="5">
    <source>
        <dbReference type="EMBL" id="CDP34240.1"/>
    </source>
</evidence>
<dbReference type="PANTHER" id="PTHR31601:SF2">
    <property type="entry name" value="ALPHA-KETOGLUTARATE DEHYDROGENASE COMPONENT 4"/>
    <property type="match status" value="1"/>
</dbReference>
<name>A0A060SZH5_BLAAD</name>
<gene>
    <name evidence="5" type="ORF">GNLVRS02_ARAD1C07920g</name>
</gene>
<evidence type="ECO:0000256" key="3">
    <source>
        <dbReference type="ARBA" id="ARBA00043970"/>
    </source>
</evidence>
<protein>
    <submittedName>
        <fullName evidence="5">ARAD1C07920p</fullName>
    </submittedName>
</protein>
<dbReference type="Pfam" id="PF10937">
    <property type="entry name" value="Kgd4-YMR31"/>
    <property type="match status" value="1"/>
</dbReference>
<evidence type="ECO:0000256" key="4">
    <source>
        <dbReference type="SAM" id="MobiDB-lite"/>
    </source>
</evidence>
<dbReference type="InterPro" id="IPR020373">
    <property type="entry name" value="Kgd4/YMR-31"/>
</dbReference>
<reference evidence="5" key="1">
    <citation type="submission" date="2014-02" db="EMBL/GenBank/DDBJ databases">
        <authorList>
            <person name="Genoscope - CEA"/>
        </authorList>
    </citation>
    <scope>NUCLEOTIDE SEQUENCE</scope>
    <source>
        <strain evidence="5">LS3</strain>
    </source>
</reference>
<dbReference type="AlphaFoldDB" id="A0A060SZH5"/>
<dbReference type="GO" id="GO:0006103">
    <property type="term" value="P:2-oxoglutarate metabolic process"/>
    <property type="evidence" value="ECO:0007669"/>
    <property type="project" value="InterPro"/>
</dbReference>
<comment type="similarity">
    <text evidence="3">Belongs to the alpha-ketoglutarate dehydrogenase component 4 family.</text>
</comment>
<sequence>MRPTARLLRTPMIRFLGKRQIPQVDHTPRPHPQSPTGSLPTSFKAYRQNAQTHGPLGGKGNRGSTSAGEFNSRADLPSRYHYRTLSDIEIDNVNSGGAEVVF</sequence>
<keyword evidence="2" id="KW-0496">Mitochondrion</keyword>
<comment type="subcellular location">
    <subcellularLocation>
        <location evidence="1">Mitochondrion</location>
    </subcellularLocation>
</comment>
<dbReference type="GO" id="GO:0005739">
    <property type="term" value="C:mitochondrion"/>
    <property type="evidence" value="ECO:0007669"/>
    <property type="project" value="UniProtKB-SubCell"/>
</dbReference>
<evidence type="ECO:0000256" key="2">
    <source>
        <dbReference type="ARBA" id="ARBA00023128"/>
    </source>
</evidence>
<organism evidence="5">
    <name type="scientific">Blastobotrys adeninivorans</name>
    <name type="common">Yeast</name>
    <name type="synonym">Arxula adeninivorans</name>
    <dbReference type="NCBI Taxonomy" id="409370"/>
    <lineage>
        <taxon>Eukaryota</taxon>
        <taxon>Fungi</taxon>
        <taxon>Dikarya</taxon>
        <taxon>Ascomycota</taxon>
        <taxon>Saccharomycotina</taxon>
        <taxon>Dipodascomycetes</taxon>
        <taxon>Dipodascales</taxon>
        <taxon>Trichomonascaceae</taxon>
        <taxon>Blastobotrys</taxon>
    </lineage>
</organism>
<dbReference type="GO" id="GO:0004591">
    <property type="term" value="F:oxoglutarate dehydrogenase (succinyl-transferring) activity"/>
    <property type="evidence" value="ECO:0007669"/>
    <property type="project" value="TreeGrafter"/>
</dbReference>
<reference evidence="5" key="2">
    <citation type="submission" date="2014-06" db="EMBL/GenBank/DDBJ databases">
        <title>The complete genome of Blastobotrys (Arxula) adeninivorans LS3 - a yeast of biotechnological interest.</title>
        <authorList>
            <person name="Kunze G."/>
            <person name="Gaillardin C."/>
            <person name="Czernicka M."/>
            <person name="Durrens P."/>
            <person name="Martin T."/>
            <person name="Boer E."/>
            <person name="Gabaldon T."/>
            <person name="Cruz J."/>
            <person name="Talla E."/>
            <person name="Marck C."/>
            <person name="Goffeau A."/>
            <person name="Barbe V."/>
            <person name="Baret P."/>
            <person name="Baronian K."/>
            <person name="Beier S."/>
            <person name="Bleykasten C."/>
            <person name="Bode R."/>
            <person name="Casaregola S."/>
            <person name="Despons L."/>
            <person name="Fairhead C."/>
            <person name="Giersberg M."/>
            <person name="Gierski P."/>
            <person name="Hahnel U."/>
            <person name="Hartmann A."/>
            <person name="Jankowska D."/>
            <person name="Jubin C."/>
            <person name="Jung P."/>
            <person name="Lafontaine I."/>
            <person name="Leh-Louis V."/>
            <person name="Lemaire M."/>
            <person name="Marcet-Houben M."/>
            <person name="Mascher M."/>
            <person name="Morel G."/>
            <person name="Richard G.-F."/>
            <person name="Riechen J."/>
            <person name="Sacerdot C."/>
            <person name="Sarkar A."/>
            <person name="Savel G."/>
            <person name="Schacherer J."/>
            <person name="Sherman D."/>
            <person name="Straub M.-L."/>
            <person name="Stein N."/>
            <person name="Thierry A."/>
            <person name="Trautwein-Schult A."/>
            <person name="Westhof E."/>
            <person name="Worch S."/>
            <person name="Dujon B."/>
            <person name="Souciet J.-L."/>
            <person name="Wincker P."/>
            <person name="Scholz U."/>
            <person name="Neuveglise N."/>
        </authorList>
    </citation>
    <scope>NUCLEOTIDE SEQUENCE</scope>
    <source>
        <strain evidence="5">LS3</strain>
    </source>
</reference>
<dbReference type="PhylomeDB" id="A0A060SZH5"/>
<proteinExistence type="inferred from homology"/>
<dbReference type="EMBL" id="HG937693">
    <property type="protein sequence ID" value="CDP34240.1"/>
    <property type="molecule type" value="Genomic_DNA"/>
</dbReference>
<evidence type="ECO:0000256" key="1">
    <source>
        <dbReference type="ARBA" id="ARBA00004173"/>
    </source>
</evidence>
<dbReference type="PANTHER" id="PTHR31601">
    <property type="entry name" value="28S RIBOSOMAL PROTEIN S36, MITOCHONDRIAL"/>
    <property type="match status" value="1"/>
</dbReference>
<accession>A0A060SZH5</accession>